<dbReference type="Proteomes" id="UP000239001">
    <property type="component" value="Unassembled WGS sequence"/>
</dbReference>
<dbReference type="RefSeq" id="WP_106458238.1">
    <property type="nucleotide sequence ID" value="NZ_PXOH01000022.1"/>
</dbReference>
<reference evidence="5 6" key="2">
    <citation type="submission" date="2018-03" db="EMBL/GenBank/DDBJ databases">
        <authorList>
            <person name="Keele B.F."/>
        </authorList>
    </citation>
    <scope>NUCLEOTIDE SEQUENCE [LARGE SCALE GENOMIC DNA]</scope>
    <source>
        <strain evidence="5 6">CCALA 016</strain>
    </source>
</reference>
<dbReference type="GO" id="GO:0016020">
    <property type="term" value="C:membrane"/>
    <property type="evidence" value="ECO:0007669"/>
    <property type="project" value="InterPro"/>
</dbReference>
<dbReference type="InterPro" id="IPR047684">
    <property type="entry name" value="Por_som-like"/>
</dbReference>
<evidence type="ECO:0000256" key="2">
    <source>
        <dbReference type="RuleBase" id="RU363072"/>
    </source>
</evidence>
<dbReference type="InterPro" id="IPR007049">
    <property type="entry name" value="Carb-sel_porin_OprB"/>
</dbReference>
<feature type="coiled-coil region" evidence="3">
    <location>
        <begin position="142"/>
        <end position="183"/>
    </location>
</feature>
<dbReference type="GO" id="GO:0015288">
    <property type="term" value="F:porin activity"/>
    <property type="evidence" value="ECO:0007669"/>
    <property type="project" value="InterPro"/>
</dbReference>
<evidence type="ECO:0000259" key="4">
    <source>
        <dbReference type="PROSITE" id="PS51272"/>
    </source>
</evidence>
<dbReference type="Pfam" id="PF04966">
    <property type="entry name" value="OprB"/>
    <property type="match status" value="1"/>
</dbReference>
<dbReference type="InterPro" id="IPR038673">
    <property type="entry name" value="OprB_sf"/>
</dbReference>
<protein>
    <recommendedName>
        <fullName evidence="4">SLH domain-containing protein</fullName>
    </recommendedName>
</protein>
<dbReference type="NCBIfam" id="NF033921">
    <property type="entry name" value="por_somb"/>
    <property type="match status" value="1"/>
</dbReference>
<keyword evidence="6" id="KW-1185">Reference proteome</keyword>
<evidence type="ECO:0000256" key="1">
    <source>
        <dbReference type="ARBA" id="ARBA00008769"/>
    </source>
</evidence>
<organism evidence="5 6">
    <name type="scientific">Aphanothece hegewaldii CCALA 016</name>
    <dbReference type="NCBI Taxonomy" id="2107694"/>
    <lineage>
        <taxon>Bacteria</taxon>
        <taxon>Bacillati</taxon>
        <taxon>Cyanobacteriota</taxon>
        <taxon>Cyanophyceae</taxon>
        <taxon>Oscillatoriophycideae</taxon>
        <taxon>Chroococcales</taxon>
        <taxon>Aphanothecaceae</taxon>
        <taxon>Aphanothece</taxon>
    </lineage>
</organism>
<reference evidence="5 6" key="1">
    <citation type="submission" date="2018-03" db="EMBL/GenBank/DDBJ databases">
        <title>The ancient ancestry and fast evolution of plastids.</title>
        <authorList>
            <person name="Moore K.R."/>
            <person name="Magnabosco C."/>
            <person name="Momper L."/>
            <person name="Gold D.A."/>
            <person name="Bosak T."/>
            <person name="Fournier G.P."/>
        </authorList>
    </citation>
    <scope>NUCLEOTIDE SEQUENCE [LARGE SCALE GENOMIC DNA]</scope>
    <source>
        <strain evidence="5 6">CCALA 016</strain>
    </source>
</reference>
<proteinExistence type="inferred from homology"/>
<evidence type="ECO:0000313" key="5">
    <source>
        <dbReference type="EMBL" id="PSF35201.1"/>
    </source>
</evidence>
<dbReference type="PANTHER" id="PTHR43308">
    <property type="entry name" value="OUTER MEMBRANE PROTEIN ALPHA-RELATED"/>
    <property type="match status" value="1"/>
</dbReference>
<keyword evidence="3" id="KW-0175">Coiled coil</keyword>
<evidence type="ECO:0000256" key="3">
    <source>
        <dbReference type="SAM" id="Coils"/>
    </source>
</evidence>
<dbReference type="PROSITE" id="PS51272">
    <property type="entry name" value="SLH"/>
    <property type="match status" value="1"/>
</dbReference>
<dbReference type="EMBL" id="PXOH01000022">
    <property type="protein sequence ID" value="PSF35201.1"/>
    <property type="molecule type" value="Genomic_DNA"/>
</dbReference>
<evidence type="ECO:0000313" key="6">
    <source>
        <dbReference type="Proteomes" id="UP000239001"/>
    </source>
</evidence>
<dbReference type="Gene3D" id="2.40.160.180">
    <property type="entry name" value="Carbohydrate-selective porin OprB"/>
    <property type="match status" value="1"/>
</dbReference>
<gene>
    <name evidence="5" type="ORF">C7H19_17630</name>
</gene>
<dbReference type="InterPro" id="IPR051465">
    <property type="entry name" value="Cell_Envelope_Struct_Comp"/>
</dbReference>
<comment type="caution">
    <text evidence="5">The sequence shown here is derived from an EMBL/GenBank/DDBJ whole genome shotgun (WGS) entry which is preliminary data.</text>
</comment>
<dbReference type="AlphaFoldDB" id="A0A2T1LUI4"/>
<sequence>MSFHNNSLNKSNWLNITNLGFSLALSLGLVTPVLAEPQLNPITGLRENIRYNAQQNRQPSGYIGNAKPPETIEQVTSVSELKDVEPTSWAFEALRSLVERYGCIVGYPDRTFRGNRALTRWEFAAGLNACLNTMERLIQDGVGVLREDIDKLKRLMQEFESELAALGTRIDNLESRVAFLEDHQFSTTTKLNAQVIWSVNDTFGDAVGSDSDQSETQFAYRIRMNFESSFTGKDLLRTRLQMSNFGSIAEVTGTNMTRLNYDDNSENQVQVAHLFYLTPINDYITLRMGPVGVGYTDITDTITPPTIADDALGIPSRFGEYNPVYRRGGGGGAVNLRFVKNLELTLGYLAGEPNNPREGSGLFNGTYHALAQLALYGENGAVGFAYSRSYFTAGQTDLTASTGSKLAIQPFGDDIATSGDFFTLQGYYRITPNIQIHGWGGYISADAHDSGLSDLSNGRGGTVAKNVQNGDHADLWYGAVGLSFPDVGGEGFLPGILFGIPPTVTHSDVSEDRNTAYHIEAFYRLQLNDNISITPGVWVILNPENNDRNSTQWVGHIRTSFLF</sequence>
<dbReference type="PANTHER" id="PTHR43308:SF1">
    <property type="entry name" value="OUTER MEMBRANE PROTEIN ALPHA"/>
    <property type="match status" value="1"/>
</dbReference>
<feature type="domain" description="SLH" evidence="4">
    <location>
        <begin position="77"/>
        <end position="141"/>
    </location>
</feature>
<accession>A0A2T1LUI4</accession>
<name>A0A2T1LUI4_9CHRO</name>
<dbReference type="GO" id="GO:0008643">
    <property type="term" value="P:carbohydrate transport"/>
    <property type="evidence" value="ECO:0007669"/>
    <property type="project" value="InterPro"/>
</dbReference>
<dbReference type="Pfam" id="PF00395">
    <property type="entry name" value="SLH"/>
    <property type="match status" value="1"/>
</dbReference>
<dbReference type="OrthoDB" id="541604at2"/>
<dbReference type="InterPro" id="IPR001119">
    <property type="entry name" value="SLH_dom"/>
</dbReference>
<comment type="similarity">
    <text evidence="1 2">Belongs to the OprB family.</text>
</comment>